<evidence type="ECO:0000256" key="1">
    <source>
        <dbReference type="SAM" id="Phobius"/>
    </source>
</evidence>
<proteinExistence type="predicted"/>
<dbReference type="InterPro" id="IPR014719">
    <property type="entry name" value="Ribosomal_bL12_C/ClpS-like"/>
</dbReference>
<dbReference type="Gene3D" id="3.30.1390.10">
    <property type="match status" value="1"/>
</dbReference>
<gene>
    <name evidence="2" type="ORF">C8J48_1406</name>
</gene>
<comment type="caution">
    <text evidence="2">The sequence shown here is derived from an EMBL/GenBank/DDBJ whole genome shotgun (WGS) entry which is preliminary data.</text>
</comment>
<name>A0A2T4ZAA6_9BACL</name>
<keyword evidence="1" id="KW-0812">Transmembrane</keyword>
<dbReference type="Proteomes" id="UP000241639">
    <property type="component" value="Unassembled WGS sequence"/>
</dbReference>
<dbReference type="EMBL" id="PZZP01000001">
    <property type="protein sequence ID" value="PTM58813.1"/>
    <property type="molecule type" value="Genomic_DNA"/>
</dbReference>
<sequence length="104" mass="12112">MIELESIVLSVGGLLLVFFAIYYGLLEKRLNQIKRQVERNHYLLREIAKKLDVGEEEQNQKVVELLAQGKKIEAIKEARMLYPHFGLKEAKEYVDAMEKQHKGL</sequence>
<evidence type="ECO:0000313" key="2">
    <source>
        <dbReference type="EMBL" id="PTM58813.1"/>
    </source>
</evidence>
<organism evidence="2 3">
    <name type="scientific">Desmospora activa DSM 45169</name>
    <dbReference type="NCBI Taxonomy" id="1121389"/>
    <lineage>
        <taxon>Bacteria</taxon>
        <taxon>Bacillati</taxon>
        <taxon>Bacillota</taxon>
        <taxon>Bacilli</taxon>
        <taxon>Bacillales</taxon>
        <taxon>Thermoactinomycetaceae</taxon>
        <taxon>Desmospora</taxon>
    </lineage>
</organism>
<protein>
    <submittedName>
        <fullName evidence="2">Ribosomal L7/L12-like protein</fullName>
    </submittedName>
</protein>
<keyword evidence="1" id="KW-0472">Membrane</keyword>
<keyword evidence="1" id="KW-1133">Transmembrane helix</keyword>
<keyword evidence="3" id="KW-1185">Reference proteome</keyword>
<evidence type="ECO:0000313" key="3">
    <source>
        <dbReference type="Proteomes" id="UP000241639"/>
    </source>
</evidence>
<dbReference type="AlphaFoldDB" id="A0A2T4ZAA6"/>
<accession>A0A2T4ZAA6</accession>
<feature type="transmembrane region" description="Helical" evidence="1">
    <location>
        <begin position="6"/>
        <end position="26"/>
    </location>
</feature>
<reference evidence="2 3" key="1">
    <citation type="submission" date="2018-04" db="EMBL/GenBank/DDBJ databases">
        <title>Genomic Encyclopedia of Archaeal and Bacterial Type Strains, Phase II (KMG-II): from individual species to whole genera.</title>
        <authorList>
            <person name="Goeker M."/>
        </authorList>
    </citation>
    <scope>NUCLEOTIDE SEQUENCE [LARGE SCALE GENOMIC DNA]</scope>
    <source>
        <strain evidence="2 3">DSM 45169</strain>
    </source>
</reference>